<organism evidence="2 3">
    <name type="scientific">Victivallis vadensis</name>
    <dbReference type="NCBI Taxonomy" id="172901"/>
    <lineage>
        <taxon>Bacteria</taxon>
        <taxon>Pseudomonadati</taxon>
        <taxon>Lentisphaerota</taxon>
        <taxon>Lentisphaeria</taxon>
        <taxon>Victivallales</taxon>
        <taxon>Victivallaceae</taxon>
        <taxon>Victivallis</taxon>
    </lineage>
</organism>
<evidence type="ECO:0000259" key="1">
    <source>
        <dbReference type="Pfam" id="PF00326"/>
    </source>
</evidence>
<dbReference type="OrthoDB" id="9796689at2"/>
<protein>
    <submittedName>
        <fullName evidence="2">Prolyl oligopeptidase family protein</fullName>
    </submittedName>
</protein>
<reference evidence="2 3" key="1">
    <citation type="submission" date="2018-04" db="EMBL/GenBank/DDBJ databases">
        <title>Genomic Encyclopedia of Type Strains, Phase IV (KMG-IV): sequencing the most valuable type-strain genomes for metagenomic binning, comparative biology and taxonomic classification.</title>
        <authorList>
            <person name="Goeker M."/>
        </authorList>
    </citation>
    <scope>NUCLEOTIDE SEQUENCE [LARGE SCALE GENOMIC DNA]</scope>
    <source>
        <strain evidence="2 3">DSM 14823</strain>
    </source>
</reference>
<dbReference type="SUPFAM" id="SSF53474">
    <property type="entry name" value="alpha/beta-Hydrolases"/>
    <property type="match status" value="1"/>
</dbReference>
<sequence length="268" mass="30004">MIQTIEIEPFLQEGGVEFRKNRPPAVSYPAGEVAEWYGFKRHNFELAGRRGFIVEPPNPAPGLPWCWCLQWAEAFVPRTPALKLLERGFHHVHLDVFDTRMNPDGVAVLETFYRLLRGLNFHPKAALIGMSYGGLFSLRWAAEHPETVGAIYLDAPVCDLAFSKQKTGMAENMAAYGVSSPAELRAHPLSPLNNVRPIAEAKLPILCIRSGQDQTVSPRTNIDLFSHRLQAAGGDITIIRRDYYGHHPHGLDDPQPLADFILQYYPAP</sequence>
<gene>
    <name evidence="2" type="ORF">C8D82_14228</name>
</gene>
<dbReference type="InterPro" id="IPR001375">
    <property type="entry name" value="Peptidase_S9_cat"/>
</dbReference>
<dbReference type="GO" id="GO:0006508">
    <property type="term" value="P:proteolysis"/>
    <property type="evidence" value="ECO:0007669"/>
    <property type="project" value="InterPro"/>
</dbReference>
<dbReference type="Pfam" id="PF00326">
    <property type="entry name" value="Peptidase_S9"/>
    <property type="match status" value="1"/>
</dbReference>
<dbReference type="EMBL" id="QEKH01000042">
    <property type="protein sequence ID" value="PVY35201.1"/>
    <property type="molecule type" value="Genomic_DNA"/>
</dbReference>
<comment type="caution">
    <text evidence="2">The sequence shown here is derived from an EMBL/GenBank/DDBJ whole genome shotgun (WGS) entry which is preliminary data.</text>
</comment>
<dbReference type="Proteomes" id="UP000245959">
    <property type="component" value="Unassembled WGS sequence"/>
</dbReference>
<proteinExistence type="predicted"/>
<name>A0A2U1AFM8_9BACT</name>
<dbReference type="GO" id="GO:0008236">
    <property type="term" value="F:serine-type peptidase activity"/>
    <property type="evidence" value="ECO:0007669"/>
    <property type="project" value="InterPro"/>
</dbReference>
<keyword evidence="3" id="KW-1185">Reference proteome</keyword>
<dbReference type="AlphaFoldDB" id="A0A2U1AFM8"/>
<evidence type="ECO:0000313" key="2">
    <source>
        <dbReference type="EMBL" id="PVY35201.1"/>
    </source>
</evidence>
<evidence type="ECO:0000313" key="3">
    <source>
        <dbReference type="Proteomes" id="UP000245959"/>
    </source>
</evidence>
<dbReference type="GeneID" id="78296999"/>
<feature type="domain" description="Peptidase S9 prolyl oligopeptidase catalytic" evidence="1">
    <location>
        <begin position="124"/>
        <end position="245"/>
    </location>
</feature>
<dbReference type="RefSeq" id="WP_116885734.1">
    <property type="nucleotide sequence ID" value="NZ_CABMMC010000002.1"/>
</dbReference>
<dbReference type="InterPro" id="IPR029058">
    <property type="entry name" value="AB_hydrolase_fold"/>
</dbReference>
<accession>A0A2U1AFM8</accession>
<dbReference type="Gene3D" id="3.40.50.1820">
    <property type="entry name" value="alpha/beta hydrolase"/>
    <property type="match status" value="1"/>
</dbReference>